<feature type="domain" description="Gp5/Type VI secretion system Vgr protein OB-fold" evidence="2">
    <location>
        <begin position="16"/>
        <end position="82"/>
    </location>
</feature>
<evidence type="ECO:0000256" key="1">
    <source>
        <dbReference type="SAM" id="MobiDB-lite"/>
    </source>
</evidence>
<dbReference type="RefSeq" id="WP_063922357.1">
    <property type="nucleotide sequence ID" value="NZ_FKDD01000012.1"/>
</dbReference>
<dbReference type="NCBIfam" id="TIGR01644">
    <property type="entry name" value="phage_P2_V"/>
    <property type="match status" value="1"/>
</dbReference>
<comment type="caution">
    <text evidence="4">The sequence shown here is derived from an EMBL/GenBank/DDBJ whole genome shotgun (WGS) entry which is preliminary data.</text>
</comment>
<name>A0ABD7KJH0_9ENTR</name>
<proteinExistence type="predicted"/>
<dbReference type="InterPro" id="IPR006531">
    <property type="entry name" value="Gp5/Vgr_OB"/>
</dbReference>
<dbReference type="Proteomes" id="UP000077278">
    <property type="component" value="Unassembled WGS sequence"/>
</dbReference>
<dbReference type="Gene3D" id="2.40.50.230">
    <property type="entry name" value="Gp5 N-terminal domain"/>
    <property type="match status" value="1"/>
</dbReference>
<dbReference type="AlphaFoldDB" id="A0ABD7KJH0"/>
<dbReference type="InterPro" id="IPR013046">
    <property type="entry name" value="GpV/Gp45"/>
</dbReference>
<evidence type="ECO:0000259" key="2">
    <source>
        <dbReference type="Pfam" id="PF04717"/>
    </source>
</evidence>
<accession>A0ABD7KJH0</accession>
<dbReference type="Pfam" id="PF04717">
    <property type="entry name" value="Phage_base_V"/>
    <property type="match status" value="1"/>
</dbReference>
<feature type="domain" description="Phage spike trimer" evidence="3">
    <location>
        <begin position="134"/>
        <end position="179"/>
    </location>
</feature>
<gene>
    <name evidence="4" type="ORF">SAMEA2273136_02872</name>
</gene>
<protein>
    <submittedName>
        <fullName evidence="4">Phage Baseplate Assembly protein V</fullName>
    </submittedName>
</protein>
<dbReference type="InterPro" id="IPR040629">
    <property type="entry name" value="Phage_spike"/>
</dbReference>
<dbReference type="EMBL" id="FKDD01000012">
    <property type="protein sequence ID" value="SAC57273.1"/>
    <property type="molecule type" value="Genomic_DNA"/>
</dbReference>
<feature type="region of interest" description="Disordered" evidence="1">
    <location>
        <begin position="186"/>
        <end position="206"/>
    </location>
</feature>
<evidence type="ECO:0000313" key="5">
    <source>
        <dbReference type="Proteomes" id="UP000077278"/>
    </source>
</evidence>
<sequence length="206" mass="21637">MNLNELNRLLCNVVRVGTVTEVDHERYVARVKSGGNDADWIRWATLRAGTAVTWWAPTPGEQVLLLSPGGDFDNAIIWGSLYSDSVKPPDSGAVSDVILFPDGAKIAYDPATGALAATGIKSATVEASDSIAATAPKMTCTAITSITLDTPEVICTKKLSCKTFSAEEGGELNGAFTGSMTYNGVKPDDHSHGKVQSGGSWTDGTK</sequence>
<evidence type="ECO:0000313" key="4">
    <source>
        <dbReference type="EMBL" id="SAC57273.1"/>
    </source>
</evidence>
<dbReference type="InterPro" id="IPR037026">
    <property type="entry name" value="Vgr_OB-fold_dom_sf"/>
</dbReference>
<evidence type="ECO:0000259" key="3">
    <source>
        <dbReference type="Pfam" id="PF18715"/>
    </source>
</evidence>
<reference evidence="4 5" key="1">
    <citation type="submission" date="2016-03" db="EMBL/GenBank/DDBJ databases">
        <authorList>
            <consortium name="Pathogen Informatics"/>
        </authorList>
    </citation>
    <scope>NUCLEOTIDE SEQUENCE [LARGE SCALE GENOMIC DNA]</scope>
    <source>
        <strain evidence="5">e264</strain>
    </source>
</reference>
<dbReference type="Gene3D" id="6.20.150.10">
    <property type="match status" value="1"/>
</dbReference>
<dbReference type="Pfam" id="PF18715">
    <property type="entry name" value="Phage_spike"/>
    <property type="match status" value="1"/>
</dbReference>
<feature type="compositionally biased region" description="Polar residues" evidence="1">
    <location>
        <begin position="197"/>
        <end position="206"/>
    </location>
</feature>
<organism evidence="4 5">
    <name type="scientific">Enterobacter roggenkampii</name>
    <dbReference type="NCBI Taxonomy" id="1812935"/>
    <lineage>
        <taxon>Bacteria</taxon>
        <taxon>Pseudomonadati</taxon>
        <taxon>Pseudomonadota</taxon>
        <taxon>Gammaproteobacteria</taxon>
        <taxon>Enterobacterales</taxon>
        <taxon>Enterobacteriaceae</taxon>
        <taxon>Enterobacter</taxon>
        <taxon>Enterobacter cloacae complex</taxon>
    </lineage>
</organism>